<dbReference type="Proteomes" id="UP000326202">
    <property type="component" value="Chromosome"/>
</dbReference>
<dbReference type="InterPro" id="IPR050107">
    <property type="entry name" value="ABC_carbohydrate_import_ATPase"/>
</dbReference>
<dbReference type="KEGG" id="htq:FRZ44_33110"/>
<accession>A0A5J6MLH6</accession>
<dbReference type="PROSITE" id="PS00211">
    <property type="entry name" value="ABC_TRANSPORTER_1"/>
    <property type="match status" value="1"/>
</dbReference>
<evidence type="ECO:0000313" key="5">
    <source>
        <dbReference type="Proteomes" id="UP000326202"/>
    </source>
</evidence>
<evidence type="ECO:0000313" key="4">
    <source>
        <dbReference type="EMBL" id="QEX18007.1"/>
    </source>
</evidence>
<protein>
    <submittedName>
        <fullName evidence="4">ABC transporter ATP-binding protein</fullName>
    </submittedName>
</protein>
<dbReference type="EMBL" id="CP042906">
    <property type="protein sequence ID" value="QEX18007.1"/>
    <property type="molecule type" value="Genomic_DNA"/>
</dbReference>
<proteinExistence type="predicted"/>
<dbReference type="PROSITE" id="PS50893">
    <property type="entry name" value="ABC_TRANSPORTER_2"/>
    <property type="match status" value="1"/>
</dbReference>
<dbReference type="PANTHER" id="PTHR43790">
    <property type="entry name" value="CARBOHYDRATE TRANSPORT ATP-BINDING PROTEIN MG119-RELATED"/>
    <property type="match status" value="1"/>
</dbReference>
<keyword evidence="5" id="KW-1185">Reference proteome</keyword>
<dbReference type="GO" id="GO:0016887">
    <property type="term" value="F:ATP hydrolysis activity"/>
    <property type="evidence" value="ECO:0007669"/>
    <property type="project" value="InterPro"/>
</dbReference>
<dbReference type="SUPFAM" id="SSF52540">
    <property type="entry name" value="P-loop containing nucleoside triphosphate hydrolases"/>
    <property type="match status" value="1"/>
</dbReference>
<dbReference type="InterPro" id="IPR003593">
    <property type="entry name" value="AAA+_ATPase"/>
</dbReference>
<dbReference type="InterPro" id="IPR003439">
    <property type="entry name" value="ABC_transporter-like_ATP-bd"/>
</dbReference>
<dbReference type="InterPro" id="IPR027417">
    <property type="entry name" value="P-loop_NTPase"/>
</dbReference>
<dbReference type="InterPro" id="IPR017871">
    <property type="entry name" value="ABC_transporter-like_CS"/>
</dbReference>
<evidence type="ECO:0000256" key="2">
    <source>
        <dbReference type="ARBA" id="ARBA00022840"/>
    </source>
</evidence>
<keyword evidence="2 4" id="KW-0067">ATP-binding</keyword>
<organism evidence="4 5">
    <name type="scientific">Hypericibacter terrae</name>
    <dbReference type="NCBI Taxonomy" id="2602015"/>
    <lineage>
        <taxon>Bacteria</taxon>
        <taxon>Pseudomonadati</taxon>
        <taxon>Pseudomonadota</taxon>
        <taxon>Alphaproteobacteria</taxon>
        <taxon>Rhodospirillales</taxon>
        <taxon>Dongiaceae</taxon>
        <taxon>Hypericibacter</taxon>
    </lineage>
</organism>
<dbReference type="RefSeq" id="WP_191908133.1">
    <property type="nucleotide sequence ID" value="NZ_CP042906.1"/>
</dbReference>
<dbReference type="CDD" id="cd03216">
    <property type="entry name" value="ABC_Carb_Monos_I"/>
    <property type="match status" value="1"/>
</dbReference>
<feature type="domain" description="ABC transporter" evidence="3">
    <location>
        <begin position="10"/>
        <end position="250"/>
    </location>
</feature>
<sequence length="261" mass="28281">MEPAVSGELLRAEHLAKRFGQVTALRDINLRLCRGEVLGLLGDNGAGKSTLVKILTGYHQPSAGQLYLEGAPASLRSVAHARSLGIEAVYQDLALINELNVYRNMFLQREVVFGGPLGILDDATMRRVAIEHLERMGVAIPSVDVPVSRLSGGQRQAIAVARSVYQKARVLLLDEPTAAMGAKESALILDVIQQLKEGGEMGIVIIAHNYAQIFDVCDRINLVEGGAIVFDKPTAETSVQELTDLVVRQHRNARKSVKGGR</sequence>
<keyword evidence="1" id="KW-0547">Nucleotide-binding</keyword>
<name>A0A5J6MLH6_9PROT</name>
<dbReference type="SMART" id="SM00382">
    <property type="entry name" value="AAA"/>
    <property type="match status" value="1"/>
</dbReference>
<dbReference type="AlphaFoldDB" id="A0A5J6MLH6"/>
<gene>
    <name evidence="4" type="ORF">FRZ44_33110</name>
</gene>
<reference evidence="4 5" key="1">
    <citation type="submission" date="2019-08" db="EMBL/GenBank/DDBJ databases">
        <title>Hyperibacter terrae gen. nov., sp. nov. and Hyperibacter viscosus sp. nov., two new members in the family Rhodospirillaceae isolated from the rhizosphere of Hypericum perforatum.</title>
        <authorList>
            <person name="Noviana Z."/>
        </authorList>
    </citation>
    <scope>NUCLEOTIDE SEQUENCE [LARGE SCALE GENOMIC DNA]</scope>
    <source>
        <strain evidence="4 5">R5913</strain>
    </source>
</reference>
<evidence type="ECO:0000256" key="1">
    <source>
        <dbReference type="ARBA" id="ARBA00022741"/>
    </source>
</evidence>
<dbReference type="PANTHER" id="PTHR43790:SF8">
    <property type="entry name" value="SUGAR ABC TRANSPORTER ATP-BINDING PROTEIN"/>
    <property type="match status" value="1"/>
</dbReference>
<evidence type="ECO:0000259" key="3">
    <source>
        <dbReference type="PROSITE" id="PS50893"/>
    </source>
</evidence>
<dbReference type="GO" id="GO:0005524">
    <property type="term" value="F:ATP binding"/>
    <property type="evidence" value="ECO:0007669"/>
    <property type="project" value="UniProtKB-KW"/>
</dbReference>
<dbReference type="Pfam" id="PF00005">
    <property type="entry name" value="ABC_tran"/>
    <property type="match status" value="1"/>
</dbReference>
<dbReference type="Gene3D" id="3.40.50.300">
    <property type="entry name" value="P-loop containing nucleotide triphosphate hydrolases"/>
    <property type="match status" value="1"/>
</dbReference>